<dbReference type="NCBIfam" id="TIGR01879">
    <property type="entry name" value="hydantase"/>
    <property type="match status" value="1"/>
</dbReference>
<keyword evidence="7" id="KW-0862">Zinc</keyword>
<feature type="binding site" evidence="7">
    <location>
        <position position="88"/>
    </location>
    <ligand>
        <name>Zn(2+)</name>
        <dbReference type="ChEBI" id="CHEBI:29105"/>
        <label>1</label>
    </ligand>
</feature>
<dbReference type="PANTHER" id="PTHR32494:SF19">
    <property type="entry name" value="ALLANTOATE DEIMINASE-RELATED"/>
    <property type="match status" value="1"/>
</dbReference>
<proteinExistence type="inferred from homology"/>
<dbReference type="EMBL" id="JACHGY010000001">
    <property type="protein sequence ID" value="MBB6429572.1"/>
    <property type="molecule type" value="Genomic_DNA"/>
</dbReference>
<sequence>MSLEPTIETDRLLDELQQLAAISDCPEPPPAVTRVVFTETDLKARAYLQGLYEDAGLTVRVDPIGNTFARWCPPSADADAPAVGTGSHCDAIPHAGMYDGTVGVLGGLEAIRALQREGFEPKRPIEVVMFTSEEPTRFGIGCSGSRAIAGVLSPEDLVKLTDDDGDDFDTVRQRAGFTGDLADVKLAEDHYHAWTELHIEQGPKLEKQNMPIGIVMGIAAPATFVFHVTGEGGHAGGVLMPERKDALCAAAEAIHSIEQFARSSPSPDLVATVGELDVFPGAVNSIPSKVRFTLDLRDTDADNRDQIAQAIHEDCNEMGLRRGVTITSETLNADPPAACDKAVIDAIEKACNDADLRWWKMVSRAYHDSLFMARLAPTGMIFIPCRDGVSHRPDEFSSPNEISAGVEVLALTLAELASS</sequence>
<feature type="binding site" evidence="7">
    <location>
        <position position="99"/>
    </location>
    <ligand>
        <name>Zn(2+)</name>
        <dbReference type="ChEBI" id="CHEBI:29105"/>
        <label>2</label>
    </ligand>
</feature>
<dbReference type="GO" id="GO:0046872">
    <property type="term" value="F:metal ion binding"/>
    <property type="evidence" value="ECO:0007669"/>
    <property type="project" value="UniProtKB-KW"/>
</dbReference>
<dbReference type="EC" id="3.5.1.87" evidence="9"/>
<feature type="binding site" evidence="7">
    <location>
        <position position="391"/>
    </location>
    <ligand>
        <name>Zn(2+)</name>
        <dbReference type="ChEBI" id="CHEBI:29105"/>
        <label>2</label>
    </ligand>
</feature>
<evidence type="ECO:0000256" key="6">
    <source>
        <dbReference type="ARBA" id="ARBA00023211"/>
    </source>
</evidence>
<feature type="binding site" evidence="7">
    <location>
        <position position="99"/>
    </location>
    <ligand>
        <name>Zn(2+)</name>
        <dbReference type="ChEBI" id="CHEBI:29105"/>
        <label>1</label>
    </ligand>
</feature>
<dbReference type="SUPFAM" id="SSF55031">
    <property type="entry name" value="Bacterial exopeptidase dimerisation domain"/>
    <property type="match status" value="1"/>
</dbReference>
<name>A0A7X0LK57_9BACT</name>
<dbReference type="Gene3D" id="3.30.70.360">
    <property type="match status" value="1"/>
</dbReference>
<keyword evidence="10" id="KW-1185">Reference proteome</keyword>
<evidence type="ECO:0000256" key="4">
    <source>
        <dbReference type="ARBA" id="ARBA00022723"/>
    </source>
</evidence>
<keyword evidence="4 7" id="KW-0479">Metal-binding</keyword>
<dbReference type="Pfam" id="PF01546">
    <property type="entry name" value="Peptidase_M20"/>
    <property type="match status" value="1"/>
</dbReference>
<gene>
    <name evidence="9" type="ORF">HNQ40_001378</name>
</gene>
<evidence type="ECO:0000259" key="8">
    <source>
        <dbReference type="Pfam" id="PF07687"/>
    </source>
</evidence>
<accession>A0A7X0LK57</accession>
<dbReference type="InterPro" id="IPR002933">
    <property type="entry name" value="Peptidase_M20"/>
</dbReference>
<feature type="domain" description="Peptidase M20 dimerisation" evidence="8">
    <location>
        <begin position="222"/>
        <end position="318"/>
    </location>
</feature>
<dbReference type="NCBIfam" id="NF006771">
    <property type="entry name" value="PRK09290.1-5"/>
    <property type="match status" value="1"/>
</dbReference>
<dbReference type="SUPFAM" id="SSF53187">
    <property type="entry name" value="Zn-dependent exopeptidases"/>
    <property type="match status" value="1"/>
</dbReference>
<evidence type="ECO:0000313" key="9">
    <source>
        <dbReference type="EMBL" id="MBB6429572.1"/>
    </source>
</evidence>
<organism evidence="9 10">
    <name type="scientific">Algisphaera agarilytica</name>
    <dbReference type="NCBI Taxonomy" id="1385975"/>
    <lineage>
        <taxon>Bacteria</taxon>
        <taxon>Pseudomonadati</taxon>
        <taxon>Planctomycetota</taxon>
        <taxon>Phycisphaerae</taxon>
        <taxon>Phycisphaerales</taxon>
        <taxon>Phycisphaeraceae</taxon>
        <taxon>Algisphaera</taxon>
    </lineage>
</organism>
<dbReference type="CDD" id="cd03884">
    <property type="entry name" value="M20_bAS"/>
    <property type="match status" value="1"/>
</dbReference>
<dbReference type="GO" id="GO:0050538">
    <property type="term" value="F:N-carbamoyl-L-amino-acid hydrolase activity"/>
    <property type="evidence" value="ECO:0007669"/>
    <property type="project" value="UniProtKB-EC"/>
</dbReference>
<keyword evidence="6" id="KW-0464">Manganese</keyword>
<evidence type="ECO:0000256" key="3">
    <source>
        <dbReference type="ARBA" id="ARBA00011738"/>
    </source>
</evidence>
<protein>
    <submittedName>
        <fullName evidence="9">N-carbamoyl-L-amino-acid hydrolase</fullName>
        <ecNumber evidence="9">3.5.1.87</ecNumber>
    </submittedName>
</protein>
<keyword evidence="5 9" id="KW-0378">Hydrolase</keyword>
<dbReference type="InterPro" id="IPR036264">
    <property type="entry name" value="Bact_exopeptidase_dim_dom"/>
</dbReference>
<comment type="caution">
    <text evidence="9">The sequence shown here is derived from an EMBL/GenBank/DDBJ whole genome shotgun (WGS) entry which is preliminary data.</text>
</comment>
<dbReference type="AlphaFoldDB" id="A0A7X0LK57"/>
<dbReference type="PIRSF" id="PIRSF001235">
    <property type="entry name" value="Amidase_carbamoylase"/>
    <property type="match status" value="1"/>
</dbReference>
<dbReference type="InterPro" id="IPR011650">
    <property type="entry name" value="Peptidase_M20_dimer"/>
</dbReference>
<dbReference type="Pfam" id="PF07687">
    <property type="entry name" value="M20_dimer"/>
    <property type="match status" value="1"/>
</dbReference>
<evidence type="ECO:0000313" key="10">
    <source>
        <dbReference type="Proteomes" id="UP000541810"/>
    </source>
</evidence>
<dbReference type="Gene3D" id="3.40.630.10">
    <property type="entry name" value="Zn peptidases"/>
    <property type="match status" value="1"/>
</dbReference>
<dbReference type="PANTHER" id="PTHR32494">
    <property type="entry name" value="ALLANTOATE DEIMINASE-RELATED"/>
    <property type="match status" value="1"/>
</dbReference>
<evidence type="ECO:0000256" key="2">
    <source>
        <dbReference type="ARBA" id="ARBA00006153"/>
    </source>
</evidence>
<feature type="binding site" evidence="7">
    <location>
        <position position="198"/>
    </location>
    <ligand>
        <name>Zn(2+)</name>
        <dbReference type="ChEBI" id="CHEBI:29105"/>
        <label>1</label>
    </ligand>
</feature>
<dbReference type="InterPro" id="IPR010158">
    <property type="entry name" value="Amidase_Cbmase"/>
</dbReference>
<dbReference type="RefSeq" id="WP_184677145.1">
    <property type="nucleotide sequence ID" value="NZ_JACHGY010000001.1"/>
</dbReference>
<comment type="cofactor">
    <cofactor evidence="1">
        <name>Mn(2+)</name>
        <dbReference type="ChEBI" id="CHEBI:29035"/>
    </cofactor>
</comment>
<evidence type="ECO:0000256" key="7">
    <source>
        <dbReference type="PIRSR" id="PIRSR001235-1"/>
    </source>
</evidence>
<evidence type="ECO:0000256" key="1">
    <source>
        <dbReference type="ARBA" id="ARBA00001936"/>
    </source>
</evidence>
<comment type="cofactor">
    <cofactor evidence="7">
        <name>Zn(2+)</name>
        <dbReference type="ChEBI" id="CHEBI:29105"/>
    </cofactor>
    <text evidence="7">Binds 2 Zn(2+) ions per subunit.</text>
</comment>
<dbReference type="Proteomes" id="UP000541810">
    <property type="component" value="Unassembled WGS sequence"/>
</dbReference>
<evidence type="ECO:0000256" key="5">
    <source>
        <dbReference type="ARBA" id="ARBA00022801"/>
    </source>
</evidence>
<comment type="subunit">
    <text evidence="3">Homodimer.</text>
</comment>
<dbReference type="GO" id="GO:0016813">
    <property type="term" value="F:hydrolase activity, acting on carbon-nitrogen (but not peptide) bonds, in linear amidines"/>
    <property type="evidence" value="ECO:0007669"/>
    <property type="project" value="InterPro"/>
</dbReference>
<feature type="binding site" evidence="7">
    <location>
        <position position="134"/>
    </location>
    <ligand>
        <name>Zn(2+)</name>
        <dbReference type="ChEBI" id="CHEBI:29105"/>
        <label>2</label>
    </ligand>
</feature>
<comment type="similarity">
    <text evidence="2">Belongs to the peptidase M20 family.</text>
</comment>
<reference evidence="9 10" key="1">
    <citation type="submission" date="2020-08" db="EMBL/GenBank/DDBJ databases">
        <title>Genomic Encyclopedia of Type Strains, Phase IV (KMG-IV): sequencing the most valuable type-strain genomes for metagenomic binning, comparative biology and taxonomic classification.</title>
        <authorList>
            <person name="Goeker M."/>
        </authorList>
    </citation>
    <scope>NUCLEOTIDE SEQUENCE [LARGE SCALE GENOMIC DNA]</scope>
    <source>
        <strain evidence="9 10">DSM 103725</strain>
    </source>
</reference>